<feature type="compositionally biased region" description="Basic and acidic residues" evidence="2">
    <location>
        <begin position="65"/>
        <end position="81"/>
    </location>
</feature>
<protein>
    <recommendedName>
        <fullName evidence="3">CCHC-type domain-containing protein</fullName>
    </recommendedName>
</protein>
<dbReference type="SMART" id="SM00343">
    <property type="entry name" value="ZnF_C2HC"/>
    <property type="match status" value="1"/>
</dbReference>
<reference evidence="5" key="2">
    <citation type="submission" date="2025-08" db="UniProtKB">
        <authorList>
            <consortium name="RefSeq"/>
        </authorList>
    </citation>
    <scope>IDENTIFICATION</scope>
</reference>
<evidence type="ECO:0000313" key="5">
    <source>
        <dbReference type="RefSeq" id="XP_016752739.1"/>
    </source>
</evidence>
<feature type="domain" description="CCHC-type" evidence="3">
    <location>
        <begin position="507"/>
        <end position="523"/>
    </location>
</feature>
<evidence type="ECO:0000259" key="3">
    <source>
        <dbReference type="PROSITE" id="PS50158"/>
    </source>
</evidence>
<organism evidence="4 5">
    <name type="scientific">Gossypium hirsutum</name>
    <name type="common">Upland cotton</name>
    <name type="synonym">Gossypium mexicanum</name>
    <dbReference type="NCBI Taxonomy" id="3635"/>
    <lineage>
        <taxon>Eukaryota</taxon>
        <taxon>Viridiplantae</taxon>
        <taxon>Streptophyta</taxon>
        <taxon>Embryophyta</taxon>
        <taxon>Tracheophyta</taxon>
        <taxon>Spermatophyta</taxon>
        <taxon>Magnoliopsida</taxon>
        <taxon>eudicotyledons</taxon>
        <taxon>Gunneridae</taxon>
        <taxon>Pentapetalae</taxon>
        <taxon>rosids</taxon>
        <taxon>malvids</taxon>
        <taxon>Malvales</taxon>
        <taxon>Malvaceae</taxon>
        <taxon>Malvoideae</taxon>
        <taxon>Gossypium</taxon>
    </lineage>
</organism>
<dbReference type="InterPro" id="IPR001878">
    <property type="entry name" value="Znf_CCHC"/>
</dbReference>
<keyword evidence="4" id="KW-1185">Reference proteome</keyword>
<keyword evidence="1" id="KW-0862">Zinc</keyword>
<dbReference type="PROSITE" id="PS50158">
    <property type="entry name" value="ZF_CCHC"/>
    <property type="match status" value="1"/>
</dbReference>
<feature type="compositionally biased region" description="Basic and acidic residues" evidence="2">
    <location>
        <begin position="478"/>
        <end position="487"/>
    </location>
</feature>
<feature type="region of interest" description="Disordered" evidence="2">
    <location>
        <begin position="61"/>
        <end position="101"/>
    </location>
</feature>
<dbReference type="Proteomes" id="UP000818029">
    <property type="component" value="Chromosome A05"/>
</dbReference>
<feature type="compositionally biased region" description="Basic residues" evidence="2">
    <location>
        <begin position="459"/>
        <end position="477"/>
    </location>
</feature>
<keyword evidence="1" id="KW-0863">Zinc-finger</keyword>
<dbReference type="RefSeq" id="XP_016752739.1">
    <property type="nucleotide sequence ID" value="XM_016897250.1"/>
</dbReference>
<dbReference type="AlphaFoldDB" id="A0A1U8PR58"/>
<sequence length="581" mass="70825">MERREEERTLRRQEELGERIRNCKNQRELDSLIQETCDMEFGLQIQDDMDEYIFSGESDYEYDHEETLKMEKPETEPKIEEMSEDEEPERKYEQGESSNTRFKVEDDEGNILHDEAKSETFSEEGMNEYYDPELDPLTDGIENFDLDGLNVDMDGLPRLDTQRRRLGSKRRNTTRRHFREGFRSRIPPQYQLTHSENAYNNRWLNLDCVLDRMKELEGWYRQMSFLSKRNLETVADLEDFLEHFMTGNVRAWWSSQQGQALRSHYLTSDDTISTRLGKIKSLIINEFIGFNQVNLALVQEKEIAKAEYILNNMRPCDLCYWRNFVCKYEKWFHKLVTKEKYTKYEEQFFLKFPPTWKDELEKRFDKEKDNRLCNNLAGRIMCVQELMEEKCKEKYFNEDIKRFTNTGPCCDSALIEIPTRWGCRPVRDHRKKSSYKHRKKYKRYRKRFVPRRYKKYKKQYRRKRYKKDNKKGHRRKKSYDELRDNHYENRDKIRKQQDCPRKKKDCRCWLCKEEGHYANECPQRHKRENNRMIKQLEYINSIGYEPIESEPDSEISVYEYSTEEEIREFSDDPGSEWELIE</sequence>
<dbReference type="KEGG" id="ghi:107961006"/>
<keyword evidence="1" id="KW-0479">Metal-binding</keyword>
<dbReference type="GO" id="GO:0008270">
    <property type="term" value="F:zinc ion binding"/>
    <property type="evidence" value="ECO:0007669"/>
    <property type="project" value="UniProtKB-KW"/>
</dbReference>
<gene>
    <name evidence="5" type="primary">LOC107961006</name>
</gene>
<proteinExistence type="predicted"/>
<dbReference type="GO" id="GO:0003676">
    <property type="term" value="F:nucleic acid binding"/>
    <property type="evidence" value="ECO:0007669"/>
    <property type="project" value="InterPro"/>
</dbReference>
<dbReference type="Pfam" id="PF22909">
    <property type="entry name" value="Caulimovir_coat_dom"/>
    <property type="match status" value="1"/>
</dbReference>
<dbReference type="PaxDb" id="3635-A0A1U8PR58"/>
<evidence type="ECO:0000256" key="1">
    <source>
        <dbReference type="PROSITE-ProRule" id="PRU00047"/>
    </source>
</evidence>
<accession>A0A1U8PR58</accession>
<dbReference type="InterPro" id="IPR036875">
    <property type="entry name" value="Znf_CCHC_sf"/>
</dbReference>
<dbReference type="GeneID" id="107961006"/>
<evidence type="ECO:0000313" key="4">
    <source>
        <dbReference type="Proteomes" id="UP000818029"/>
    </source>
</evidence>
<name>A0A1U8PR58_GOSHI</name>
<reference evidence="4" key="1">
    <citation type="journal article" date="2020" name="Nat. Genet.">
        <title>Genomic diversifications of five Gossypium allopolyploid species and their impact on cotton improvement.</title>
        <authorList>
            <person name="Chen Z.J."/>
            <person name="Sreedasyam A."/>
            <person name="Ando A."/>
            <person name="Song Q."/>
            <person name="De Santiago L.M."/>
            <person name="Hulse-Kemp A.M."/>
            <person name="Ding M."/>
            <person name="Ye W."/>
            <person name="Kirkbride R.C."/>
            <person name="Jenkins J."/>
            <person name="Plott C."/>
            <person name="Lovell J."/>
            <person name="Lin Y.M."/>
            <person name="Vaughn R."/>
            <person name="Liu B."/>
            <person name="Simpson S."/>
            <person name="Scheffler B.E."/>
            <person name="Wen L."/>
            <person name="Saski C.A."/>
            <person name="Grover C.E."/>
            <person name="Hu G."/>
            <person name="Conover J.L."/>
            <person name="Carlson J.W."/>
            <person name="Shu S."/>
            <person name="Boston L.B."/>
            <person name="Williams M."/>
            <person name="Peterson D.G."/>
            <person name="McGee K."/>
            <person name="Jones D.C."/>
            <person name="Wendel J.F."/>
            <person name="Stelly D.M."/>
            <person name="Grimwood J."/>
            <person name="Schmutz J."/>
        </authorList>
    </citation>
    <scope>NUCLEOTIDE SEQUENCE [LARGE SCALE GENOMIC DNA]</scope>
    <source>
        <strain evidence="4">cv. TM-1</strain>
    </source>
</reference>
<dbReference type="SUPFAM" id="SSF57756">
    <property type="entry name" value="Retrovirus zinc finger-like domains"/>
    <property type="match status" value="1"/>
</dbReference>
<feature type="region of interest" description="Disordered" evidence="2">
    <location>
        <begin position="459"/>
        <end position="487"/>
    </location>
</feature>
<evidence type="ECO:0000256" key="2">
    <source>
        <dbReference type="SAM" id="MobiDB-lite"/>
    </source>
</evidence>